<proteinExistence type="predicted"/>
<dbReference type="EMBL" id="GBHO01010078">
    <property type="protein sequence ID" value="JAG33526.1"/>
    <property type="molecule type" value="Transcribed_RNA"/>
</dbReference>
<organism evidence="1">
    <name type="scientific">Lygus hesperus</name>
    <name type="common">Western plant bug</name>
    <dbReference type="NCBI Taxonomy" id="30085"/>
    <lineage>
        <taxon>Eukaryota</taxon>
        <taxon>Metazoa</taxon>
        <taxon>Ecdysozoa</taxon>
        <taxon>Arthropoda</taxon>
        <taxon>Hexapoda</taxon>
        <taxon>Insecta</taxon>
        <taxon>Pterygota</taxon>
        <taxon>Neoptera</taxon>
        <taxon>Paraneoptera</taxon>
        <taxon>Hemiptera</taxon>
        <taxon>Heteroptera</taxon>
        <taxon>Panheteroptera</taxon>
        <taxon>Cimicomorpha</taxon>
        <taxon>Miridae</taxon>
        <taxon>Mirini</taxon>
        <taxon>Lygus</taxon>
    </lineage>
</organism>
<dbReference type="AlphaFoldDB" id="A0A0A9YPI0"/>
<sequence>ALTTSSSTRSCSVWRCGTSPICRVVMPSKCTRGNHPAPRQLPLSLWGYWTAEYCTDSGTSSTMLVSHPSIRPQGFGCYVNISVVPAPSVGPTIPISQCLRRSCNSYLDTVMLKI</sequence>
<accession>A0A0A9YPI0</accession>
<protein>
    <submittedName>
        <fullName evidence="1">Uncharacterized protein F07F6.1</fullName>
    </submittedName>
</protein>
<reference evidence="1" key="2">
    <citation type="submission" date="2014-07" db="EMBL/GenBank/DDBJ databases">
        <authorList>
            <person name="Hull J."/>
        </authorList>
    </citation>
    <scope>NUCLEOTIDE SEQUENCE</scope>
</reference>
<feature type="non-terminal residue" evidence="1">
    <location>
        <position position="1"/>
    </location>
</feature>
<name>A0A0A9YPI0_LYGHE</name>
<evidence type="ECO:0000313" key="1">
    <source>
        <dbReference type="EMBL" id="JAG33526.1"/>
    </source>
</evidence>
<feature type="non-terminal residue" evidence="1">
    <location>
        <position position="114"/>
    </location>
</feature>
<gene>
    <name evidence="1" type="primary">F07F6.1</name>
    <name evidence="1" type="ORF">CM83_105693</name>
</gene>
<reference evidence="1" key="1">
    <citation type="journal article" date="2014" name="PLoS ONE">
        <title>Transcriptome-Based Identification of ABC Transporters in the Western Tarnished Plant Bug Lygus hesperus.</title>
        <authorList>
            <person name="Hull J.J."/>
            <person name="Chaney K."/>
            <person name="Geib S.M."/>
            <person name="Fabrick J.A."/>
            <person name="Brent C.S."/>
            <person name="Walsh D."/>
            <person name="Lavine L.C."/>
        </authorList>
    </citation>
    <scope>NUCLEOTIDE SEQUENCE</scope>
</reference>